<keyword evidence="2" id="KW-0812">Transmembrane</keyword>
<name>A0A183L491_9TREM</name>
<accession>A0A183L491</accession>
<evidence type="ECO:0000313" key="3">
    <source>
        <dbReference type="EMBL" id="VDP77866.1"/>
    </source>
</evidence>
<dbReference type="EMBL" id="UZAK01048466">
    <property type="protein sequence ID" value="VDP77866.1"/>
    <property type="molecule type" value="Genomic_DNA"/>
</dbReference>
<gene>
    <name evidence="3" type="ORF">SCUD_LOCUS22151</name>
</gene>
<reference evidence="5" key="1">
    <citation type="submission" date="2016-06" db="UniProtKB">
        <authorList>
            <consortium name="WormBaseParasite"/>
        </authorList>
    </citation>
    <scope>IDENTIFICATION</scope>
</reference>
<sequence>VILSRCIIYIYNSFFNTFLFIIIIELRSSNNSFPSKPSVVPNNKVENENVSRQSDLNRPTIESTFLLLSKRLTEKRMIANRPEDLHLMTPKQIAAEKLALQKALLYFENLHGRPKEHQDRITMRPLYDRYRSVKRLLNCLQSDNNLNIAEHIEETSDTELQSSVPSIDDQMRRRSILSPNLVPLINDSNIQTKSIHSTGTTSNSIASFKSVNPVSYSSLRSINRLYNPVSSIPDNNLPVPPMMSLSTSGSFNLPIYSSITSAQSTLGNNNDHVNDRLDLARKQPTVTSIPSTVVQSK</sequence>
<organism evidence="5">
    <name type="scientific">Schistosoma curassoni</name>
    <dbReference type="NCBI Taxonomy" id="6186"/>
    <lineage>
        <taxon>Eukaryota</taxon>
        <taxon>Metazoa</taxon>
        <taxon>Spiralia</taxon>
        <taxon>Lophotrochozoa</taxon>
        <taxon>Platyhelminthes</taxon>
        <taxon>Trematoda</taxon>
        <taxon>Digenea</taxon>
        <taxon>Strigeidida</taxon>
        <taxon>Schistosomatoidea</taxon>
        <taxon>Schistosomatidae</taxon>
        <taxon>Schistosoma</taxon>
    </lineage>
</organism>
<feature type="transmembrane region" description="Helical" evidence="2">
    <location>
        <begin position="7"/>
        <end position="26"/>
    </location>
</feature>
<evidence type="ECO:0000313" key="5">
    <source>
        <dbReference type="WBParaSite" id="SCUD_0002215401-mRNA-1"/>
    </source>
</evidence>
<dbReference type="WBParaSite" id="SCUD_0002215401-mRNA-1">
    <property type="protein sequence ID" value="SCUD_0002215401-mRNA-1"/>
    <property type="gene ID" value="SCUD_0002215401"/>
</dbReference>
<keyword evidence="2" id="KW-0472">Membrane</keyword>
<evidence type="ECO:0000313" key="4">
    <source>
        <dbReference type="Proteomes" id="UP000279833"/>
    </source>
</evidence>
<feature type="compositionally biased region" description="Low complexity" evidence="1">
    <location>
        <begin position="36"/>
        <end position="51"/>
    </location>
</feature>
<protein>
    <submittedName>
        <fullName evidence="5">MITF_TFEB_C_3_N domain-containing protein</fullName>
    </submittedName>
</protein>
<evidence type="ECO:0000256" key="2">
    <source>
        <dbReference type="SAM" id="Phobius"/>
    </source>
</evidence>
<evidence type="ECO:0000256" key="1">
    <source>
        <dbReference type="SAM" id="MobiDB-lite"/>
    </source>
</evidence>
<feature type="region of interest" description="Disordered" evidence="1">
    <location>
        <begin position="33"/>
        <end position="54"/>
    </location>
</feature>
<dbReference type="AlphaFoldDB" id="A0A183L491"/>
<keyword evidence="4" id="KW-1185">Reference proteome</keyword>
<reference evidence="3 4" key="2">
    <citation type="submission" date="2018-11" db="EMBL/GenBank/DDBJ databases">
        <authorList>
            <consortium name="Pathogen Informatics"/>
        </authorList>
    </citation>
    <scope>NUCLEOTIDE SEQUENCE [LARGE SCALE GENOMIC DNA]</scope>
    <source>
        <strain evidence="3">Dakar</strain>
        <strain evidence="4">Dakar, Senegal</strain>
    </source>
</reference>
<dbReference type="Proteomes" id="UP000279833">
    <property type="component" value="Unassembled WGS sequence"/>
</dbReference>
<dbReference type="STRING" id="6186.A0A183L491"/>
<proteinExistence type="predicted"/>
<dbReference type="PANTHER" id="PTHR15904:SF17">
    <property type="entry name" value="RHO-GAP DOMAIN-CONTAINING PROTEIN"/>
    <property type="match status" value="1"/>
</dbReference>
<keyword evidence="2" id="KW-1133">Transmembrane helix</keyword>
<dbReference type="InterPro" id="IPR039102">
    <property type="entry name" value="FAM13"/>
</dbReference>
<dbReference type="PANTHER" id="PTHR15904">
    <property type="entry name" value="FAM13"/>
    <property type="match status" value="1"/>
</dbReference>